<comment type="caution">
    <text evidence="1">The sequence shown here is derived from an EMBL/GenBank/DDBJ whole genome shotgun (WGS) entry which is preliminary data.</text>
</comment>
<reference evidence="2" key="1">
    <citation type="submission" date="2017-01" db="EMBL/GenBank/DDBJ databases">
        <title>Komagataeibacter sp. MSKU9 whole genome sequencing project.</title>
        <authorList>
            <person name="Matsutani M."/>
            <person name="Naloka K."/>
            <person name="Theeragool G."/>
            <person name="Yakushi T."/>
            <person name="Matsushita K."/>
        </authorList>
    </citation>
    <scope>NUCLEOTIDE SEQUENCE [LARGE SCALE GENOMIC DNA]</scope>
    <source>
        <strain evidence="2">MSKU9</strain>
    </source>
</reference>
<dbReference type="AlphaFoldDB" id="A0A4V0WNG5"/>
<gene>
    <name evidence="1" type="ORF">MSKU9_1528</name>
</gene>
<dbReference type="EMBL" id="BDLU01000032">
    <property type="protein sequence ID" value="GCE83387.1"/>
    <property type="molecule type" value="Genomic_DNA"/>
</dbReference>
<name>A0A4V0WNG5_9PROT</name>
<evidence type="ECO:0000313" key="1">
    <source>
        <dbReference type="EMBL" id="GCE83387.1"/>
    </source>
</evidence>
<dbReference type="RefSeq" id="WP_141260698.1">
    <property type="nucleotide sequence ID" value="NZ_BDLU01000032.1"/>
</dbReference>
<keyword evidence="2" id="KW-1185">Reference proteome</keyword>
<accession>A0A4P5NSG6</accession>
<dbReference type="OrthoDB" id="7277233at2"/>
<sequence>MEISAVENEIVGKWLASAHRFYISYIAIKDGWYIFRVTARHLLNQLGMKATRQAQMACGDFYVQDIEIQKMTNRSFIRHIKHLSDKAAYQEEGIR</sequence>
<protein>
    <submittedName>
        <fullName evidence="1">Uncharacterized protein</fullName>
    </submittedName>
</protein>
<dbReference type="Proteomes" id="UP000315095">
    <property type="component" value="Unassembled WGS sequence"/>
</dbReference>
<proteinExistence type="predicted"/>
<organism evidence="1 2">
    <name type="scientific">Komagataeibacter diospyri</name>
    <dbReference type="NCBI Taxonomy" id="1932662"/>
    <lineage>
        <taxon>Bacteria</taxon>
        <taxon>Pseudomonadati</taxon>
        <taxon>Pseudomonadota</taxon>
        <taxon>Alphaproteobacteria</taxon>
        <taxon>Acetobacterales</taxon>
        <taxon>Acetobacteraceae</taxon>
        <taxon>Komagataeibacter</taxon>
    </lineage>
</organism>
<evidence type="ECO:0000313" key="2">
    <source>
        <dbReference type="Proteomes" id="UP000315095"/>
    </source>
</evidence>
<accession>A0A4V0WNG5</accession>